<dbReference type="KEGG" id="pco:PHACADRAFT_186524"/>
<evidence type="ECO:0000256" key="2">
    <source>
        <dbReference type="SAM" id="Phobius"/>
    </source>
</evidence>
<protein>
    <submittedName>
        <fullName evidence="3">Uncharacterized protein</fullName>
    </submittedName>
</protein>
<name>K5WPW8_PHACS</name>
<proteinExistence type="predicted"/>
<feature type="compositionally biased region" description="Low complexity" evidence="1">
    <location>
        <begin position="164"/>
        <end position="176"/>
    </location>
</feature>
<feature type="transmembrane region" description="Helical" evidence="2">
    <location>
        <begin position="21"/>
        <end position="42"/>
    </location>
</feature>
<dbReference type="AlphaFoldDB" id="K5WPW8"/>
<dbReference type="GeneID" id="18910360"/>
<accession>K5WPW8</accession>
<feature type="region of interest" description="Disordered" evidence="1">
    <location>
        <begin position="270"/>
        <end position="289"/>
    </location>
</feature>
<evidence type="ECO:0000256" key="1">
    <source>
        <dbReference type="SAM" id="MobiDB-lite"/>
    </source>
</evidence>
<keyword evidence="2" id="KW-0812">Transmembrane</keyword>
<evidence type="ECO:0000313" key="4">
    <source>
        <dbReference type="Proteomes" id="UP000008370"/>
    </source>
</evidence>
<dbReference type="EMBL" id="JH930475">
    <property type="protein sequence ID" value="EKM52372.1"/>
    <property type="molecule type" value="Genomic_DNA"/>
</dbReference>
<dbReference type="Proteomes" id="UP000008370">
    <property type="component" value="Unassembled WGS sequence"/>
</dbReference>
<keyword evidence="2" id="KW-0472">Membrane</keyword>
<reference evidence="3 4" key="1">
    <citation type="journal article" date="2012" name="BMC Genomics">
        <title>Comparative genomics of the white-rot fungi, Phanerochaete carnosa and P. chrysosporium, to elucidate the genetic basis of the distinct wood types they colonize.</title>
        <authorList>
            <person name="Suzuki H."/>
            <person name="MacDonald J."/>
            <person name="Syed K."/>
            <person name="Salamov A."/>
            <person name="Hori C."/>
            <person name="Aerts A."/>
            <person name="Henrissat B."/>
            <person name="Wiebenga A."/>
            <person name="vanKuyk P.A."/>
            <person name="Barry K."/>
            <person name="Lindquist E."/>
            <person name="LaButti K."/>
            <person name="Lapidus A."/>
            <person name="Lucas S."/>
            <person name="Coutinho P."/>
            <person name="Gong Y."/>
            <person name="Samejima M."/>
            <person name="Mahadevan R."/>
            <person name="Abou-Zaid M."/>
            <person name="de Vries R.P."/>
            <person name="Igarashi K."/>
            <person name="Yadav J.S."/>
            <person name="Grigoriev I.V."/>
            <person name="Master E.R."/>
        </authorList>
    </citation>
    <scope>NUCLEOTIDE SEQUENCE [LARGE SCALE GENOMIC DNA]</scope>
    <source>
        <strain evidence="3 4">HHB-10118-sp</strain>
    </source>
</reference>
<keyword evidence="2" id="KW-1133">Transmembrane helix</keyword>
<organism evidence="3 4">
    <name type="scientific">Phanerochaete carnosa (strain HHB-10118-sp)</name>
    <name type="common">White-rot fungus</name>
    <name type="synonym">Peniophora carnosa</name>
    <dbReference type="NCBI Taxonomy" id="650164"/>
    <lineage>
        <taxon>Eukaryota</taxon>
        <taxon>Fungi</taxon>
        <taxon>Dikarya</taxon>
        <taxon>Basidiomycota</taxon>
        <taxon>Agaricomycotina</taxon>
        <taxon>Agaricomycetes</taxon>
        <taxon>Polyporales</taxon>
        <taxon>Phanerochaetaceae</taxon>
        <taxon>Phanerochaete</taxon>
    </lineage>
</organism>
<dbReference type="HOGENOM" id="CLU_963476_0_0_1"/>
<feature type="region of interest" description="Disordered" evidence="1">
    <location>
        <begin position="163"/>
        <end position="188"/>
    </location>
</feature>
<sequence length="289" mass="31610">MAPALAQPTSALVGFMNKSPALFWTITTVLTVTILCFASYAGTQLHRRFKPKVIEWVDRLNDPYTIGPQRKRFSLLYDESHKVIGFKYKPGGTGWSSDVEAKVHIDYPPAAFSPRRKYTPSPTFGSWTPVPEPGANVTNWAADYESRVREECEVRTQRNAYAQSHSVCRSSSRTSCPRQPELPPPAPHLERASVLVEGNTPTPGDSDVDANSDASLLATPGLEADDFGGDRHSPVISDECDSPVIDCASQERGLRIILPGGSPLLPSLSIPSPSKALVKDASRPPHWNF</sequence>
<evidence type="ECO:0000313" key="3">
    <source>
        <dbReference type="EMBL" id="EKM52372.1"/>
    </source>
</evidence>
<gene>
    <name evidence="3" type="ORF">PHACADRAFT_186524</name>
</gene>
<dbReference type="OrthoDB" id="10572975at2759"/>
<dbReference type="RefSeq" id="XP_007398719.1">
    <property type="nucleotide sequence ID" value="XM_007398657.1"/>
</dbReference>
<keyword evidence="4" id="KW-1185">Reference proteome</keyword>
<dbReference type="InParanoid" id="K5WPW8"/>